<dbReference type="PANTHER" id="PTHR25465:SF49">
    <property type="entry name" value="BLOODTHIRSTY-RELATED GENE FAMILY, MEMBER 1-RELATED"/>
    <property type="match status" value="1"/>
</dbReference>
<name>A0A8C6KE38_NOTFU</name>
<dbReference type="AlphaFoldDB" id="A0A8C6KE38"/>
<keyword evidence="2" id="KW-0479">Metal-binding</keyword>
<accession>A0A8C6KE38</accession>
<dbReference type="SUPFAM" id="SSF49899">
    <property type="entry name" value="Concanavalin A-like lectins/glucanases"/>
    <property type="match status" value="1"/>
</dbReference>
<dbReference type="PANTHER" id="PTHR25465">
    <property type="entry name" value="B-BOX DOMAIN CONTAINING"/>
    <property type="match status" value="1"/>
</dbReference>
<reference evidence="12" key="1">
    <citation type="submission" date="2014-08" db="EMBL/GenBank/DDBJ databases">
        <authorList>
            <person name="Senf B."/>
            <person name="Petzold A."/>
            <person name="Downie B.R."/>
            <person name="Koch P."/>
            <person name="Platzer M."/>
        </authorList>
    </citation>
    <scope>NUCLEOTIDE SEQUENCE [LARGE SCALE GENOMIC DNA]</scope>
    <source>
        <strain evidence="12">GRZ</strain>
    </source>
</reference>
<dbReference type="InterPro" id="IPR001870">
    <property type="entry name" value="B30.2/SPRY"/>
</dbReference>
<evidence type="ECO:0000256" key="4">
    <source>
        <dbReference type="ARBA" id="ARBA00022833"/>
    </source>
</evidence>
<dbReference type="Pfam" id="PF00643">
    <property type="entry name" value="zf-B_box"/>
    <property type="match status" value="1"/>
</dbReference>
<dbReference type="Proteomes" id="UP000822369">
    <property type="component" value="Unassembled WGS sequence"/>
</dbReference>
<dbReference type="SMART" id="SM00449">
    <property type="entry name" value="SPRY"/>
    <property type="match status" value="1"/>
</dbReference>
<dbReference type="InterPro" id="IPR013083">
    <property type="entry name" value="Znf_RING/FYVE/PHD"/>
</dbReference>
<keyword evidence="13" id="KW-1185">Reference proteome</keyword>
<dbReference type="GO" id="GO:0008270">
    <property type="term" value="F:zinc ion binding"/>
    <property type="evidence" value="ECO:0007669"/>
    <property type="project" value="UniProtKB-KW"/>
</dbReference>
<dbReference type="PRINTS" id="PR01407">
    <property type="entry name" value="BUTYPHLNCDUF"/>
</dbReference>
<dbReference type="InterPro" id="IPR043136">
    <property type="entry name" value="B30.2/SPRY_sf"/>
</dbReference>
<dbReference type="PROSITE" id="PS50119">
    <property type="entry name" value="ZF_BBOX"/>
    <property type="match status" value="1"/>
</dbReference>
<protein>
    <submittedName>
        <fullName evidence="11 12">E3 ubiquitin-protein ligase TRIM39-like</fullName>
    </submittedName>
</protein>
<dbReference type="InterPro" id="IPR058030">
    <property type="entry name" value="TRIM8/14/16/25/29/45/65_CC"/>
</dbReference>
<evidence type="ECO:0000259" key="10">
    <source>
        <dbReference type="PROSITE" id="PS50188"/>
    </source>
</evidence>
<dbReference type="InterPro" id="IPR013320">
    <property type="entry name" value="ConA-like_dom_sf"/>
</dbReference>
<dbReference type="InterPro" id="IPR000315">
    <property type="entry name" value="Znf_B-box"/>
</dbReference>
<dbReference type="GeneTree" id="ENSGT01040000240400"/>
<dbReference type="Gene3D" id="3.30.160.60">
    <property type="entry name" value="Classic Zinc Finger"/>
    <property type="match status" value="1"/>
</dbReference>
<dbReference type="OrthoDB" id="6270329at2759"/>
<dbReference type="GO" id="GO:0005737">
    <property type="term" value="C:cytoplasm"/>
    <property type="evidence" value="ECO:0007669"/>
    <property type="project" value="UniProtKB-ARBA"/>
</dbReference>
<dbReference type="Gene3D" id="3.30.40.10">
    <property type="entry name" value="Zinc/RING finger domain, C3HC4 (zinc finger)"/>
    <property type="match status" value="1"/>
</dbReference>
<feature type="coiled-coil region" evidence="7">
    <location>
        <begin position="248"/>
        <end position="297"/>
    </location>
</feature>
<dbReference type="InterPro" id="IPR003879">
    <property type="entry name" value="Butyrophylin_SPRY"/>
</dbReference>
<dbReference type="OMA" id="ICPENGY"/>
<dbReference type="SMART" id="SM00589">
    <property type="entry name" value="PRY"/>
    <property type="match status" value="1"/>
</dbReference>
<dbReference type="Gene3D" id="4.10.830.40">
    <property type="match status" value="1"/>
</dbReference>
<dbReference type="Pfam" id="PF25600">
    <property type="entry name" value="TRIM_CC"/>
    <property type="match status" value="1"/>
</dbReference>
<dbReference type="PROSITE" id="PS00518">
    <property type="entry name" value="ZF_RING_1"/>
    <property type="match status" value="1"/>
</dbReference>
<dbReference type="InterPro" id="IPR006574">
    <property type="entry name" value="PRY"/>
</dbReference>
<dbReference type="FunFam" id="2.60.120.920:FF:000004">
    <property type="entry name" value="Butyrophilin subfamily 1 member A1"/>
    <property type="match status" value="1"/>
</dbReference>
<keyword evidence="5" id="KW-0391">Immunity</keyword>
<dbReference type="RefSeq" id="XP_015810992.3">
    <property type="nucleotide sequence ID" value="XM_015955506.3"/>
</dbReference>
<keyword evidence="7" id="KW-0175">Coiled coil</keyword>
<evidence type="ECO:0000256" key="5">
    <source>
        <dbReference type="ARBA" id="ARBA00022859"/>
    </source>
</evidence>
<dbReference type="CDD" id="cd19769">
    <property type="entry name" value="Bbox2_TRIM16-like"/>
    <property type="match status" value="1"/>
</dbReference>
<proteinExistence type="predicted"/>
<keyword evidence="4" id="KW-0862">Zinc</keyword>
<dbReference type="EMBL" id="JAAVVJ010026980">
    <property type="protein sequence ID" value="KAF7198966.1"/>
    <property type="molecule type" value="Genomic_DNA"/>
</dbReference>
<gene>
    <name evidence="12" type="primary">LOC107383078</name>
    <name evidence="11" type="ORF">G4P62_000784</name>
</gene>
<dbReference type="SUPFAM" id="SSF57850">
    <property type="entry name" value="RING/U-box"/>
    <property type="match status" value="1"/>
</dbReference>
<dbReference type="InterPro" id="IPR003877">
    <property type="entry name" value="SPRY_dom"/>
</dbReference>
<evidence type="ECO:0000259" key="8">
    <source>
        <dbReference type="PROSITE" id="PS50089"/>
    </source>
</evidence>
<dbReference type="PROSITE" id="PS50188">
    <property type="entry name" value="B302_SPRY"/>
    <property type="match status" value="1"/>
</dbReference>
<keyword evidence="3 6" id="KW-0863">Zinc-finger</keyword>
<keyword evidence="1" id="KW-0399">Innate immunity</keyword>
<feature type="domain" description="B30.2/SPRY" evidence="10">
    <location>
        <begin position="342"/>
        <end position="535"/>
    </location>
</feature>
<dbReference type="Pfam" id="PF13445">
    <property type="entry name" value="zf-RING_UBOX"/>
    <property type="match status" value="1"/>
</dbReference>
<dbReference type="InterPro" id="IPR017907">
    <property type="entry name" value="Znf_RING_CS"/>
</dbReference>
<evidence type="ECO:0000259" key="9">
    <source>
        <dbReference type="PROSITE" id="PS50119"/>
    </source>
</evidence>
<dbReference type="Pfam" id="PF13765">
    <property type="entry name" value="PRY"/>
    <property type="match status" value="1"/>
</dbReference>
<dbReference type="GO" id="GO:0045087">
    <property type="term" value="P:innate immune response"/>
    <property type="evidence" value="ECO:0007669"/>
    <property type="project" value="UniProtKB-KW"/>
</dbReference>
<dbReference type="InterPro" id="IPR027370">
    <property type="entry name" value="Znf-RING_euk"/>
</dbReference>
<evidence type="ECO:0000256" key="2">
    <source>
        <dbReference type="ARBA" id="ARBA00022723"/>
    </source>
</evidence>
<dbReference type="Pfam" id="PF00622">
    <property type="entry name" value="SPRY"/>
    <property type="match status" value="1"/>
</dbReference>
<dbReference type="Gene3D" id="2.60.120.920">
    <property type="match status" value="1"/>
</dbReference>
<evidence type="ECO:0000256" key="3">
    <source>
        <dbReference type="ARBA" id="ARBA00022771"/>
    </source>
</evidence>
<evidence type="ECO:0000313" key="13">
    <source>
        <dbReference type="Proteomes" id="UP000694548"/>
    </source>
</evidence>
<dbReference type="KEGG" id="nfu:107383078"/>
<evidence type="ECO:0000313" key="11">
    <source>
        <dbReference type="EMBL" id="KAF7198966.1"/>
    </source>
</evidence>
<dbReference type="InterPro" id="IPR051051">
    <property type="entry name" value="E3_ubiq-ligase_TRIM/RNF"/>
</dbReference>
<sequence length="539" mass="61057">MATAWCSESEDPFLCSICLDIFTDPVTIPCGHNFCKSCITKRWISDQQQCPTCKELFAIRPALRINTSMSEAAASFRSSAQSEARSYSRRTLVVPDQVLCDVCTERRKKAVKSCWDCLTSYCETHLEPHKRITCLRSHKLTQPGQNLEEVVCERHGKPLEMFCKMDKMFMCQTCAASSHKKHHVVPLIQEYKGKKKDLERTGAQLQQMIQERLLKMEQIKQSVKLSKEESEQMTAVVIKRCAALIKSSQKIRNQLLEVVEQKQKMTEEQAEGCLTKLEEEISELVEMSDQFKQLSQTENHLLLLQNFPSLKVSTDWTDVRVASSCDGTVRKTAVELETLSKQMKKLSADVELSWMRLHAVDVTLDRATANPYLHVSDDGKIVGCGDVEQDLPDTPERLSFLGILGEQSFSSGRFYYEVQVEGKTKWELGVVRGSISRKGENTICPENGYWAVWLRNGLYRALCGPSVPLFVTLKPQKVGVFVDYDVGLVCFYDADAALPIYTFTGCKFTEKLYPYFSPCPREGGKNSAPLIISPIRQEL</sequence>
<dbReference type="SMART" id="SM00336">
    <property type="entry name" value="BBOX"/>
    <property type="match status" value="2"/>
</dbReference>
<reference evidence="11" key="2">
    <citation type="submission" date="2020-03" db="EMBL/GenBank/DDBJ databases">
        <title>Intra-Species Differences in Population Size shape Life History and Genome Evolution.</title>
        <authorList>
            <person name="Willemsen D."/>
            <person name="Cui R."/>
            <person name="Valenzano D.R."/>
        </authorList>
    </citation>
    <scope>NUCLEOTIDE SEQUENCE</scope>
    <source>
        <strain evidence="11">GRZ</strain>
        <tissue evidence="11">Whole</tissue>
    </source>
</reference>
<dbReference type="SUPFAM" id="SSF57845">
    <property type="entry name" value="B-box zinc-binding domain"/>
    <property type="match status" value="1"/>
</dbReference>
<dbReference type="SMART" id="SM00184">
    <property type="entry name" value="RING"/>
    <property type="match status" value="1"/>
</dbReference>
<dbReference type="GeneID" id="107383078"/>
<reference evidence="12" key="3">
    <citation type="submission" date="2025-05" db="UniProtKB">
        <authorList>
            <consortium name="Ensembl"/>
        </authorList>
    </citation>
    <scope>IDENTIFICATION</scope>
</reference>
<dbReference type="Ensembl" id="ENSNFUT00015003793.1">
    <property type="protein sequence ID" value="ENSNFUP00015003581.1"/>
    <property type="gene ID" value="ENSNFUG00015001817.1"/>
</dbReference>
<dbReference type="Proteomes" id="UP000694548">
    <property type="component" value="Chromosome sgr01"/>
</dbReference>
<evidence type="ECO:0000313" key="12">
    <source>
        <dbReference type="Ensembl" id="ENSNFUP00015003581.1"/>
    </source>
</evidence>
<dbReference type="CDD" id="cd13733">
    <property type="entry name" value="SPRY_PRY_C-I_1"/>
    <property type="match status" value="1"/>
</dbReference>
<feature type="domain" description="B box-type" evidence="9">
    <location>
        <begin position="147"/>
        <end position="187"/>
    </location>
</feature>
<dbReference type="InterPro" id="IPR001841">
    <property type="entry name" value="Znf_RING"/>
</dbReference>
<evidence type="ECO:0000256" key="7">
    <source>
        <dbReference type="SAM" id="Coils"/>
    </source>
</evidence>
<feature type="domain" description="RING-type" evidence="8">
    <location>
        <begin position="15"/>
        <end position="54"/>
    </location>
</feature>
<organism evidence="12 13">
    <name type="scientific">Nothobranchius furzeri</name>
    <name type="common">Turquoise killifish</name>
    <dbReference type="NCBI Taxonomy" id="105023"/>
    <lineage>
        <taxon>Eukaryota</taxon>
        <taxon>Metazoa</taxon>
        <taxon>Chordata</taxon>
        <taxon>Craniata</taxon>
        <taxon>Vertebrata</taxon>
        <taxon>Euteleostomi</taxon>
        <taxon>Actinopterygii</taxon>
        <taxon>Neopterygii</taxon>
        <taxon>Teleostei</taxon>
        <taxon>Neoteleostei</taxon>
        <taxon>Acanthomorphata</taxon>
        <taxon>Ovalentaria</taxon>
        <taxon>Atherinomorphae</taxon>
        <taxon>Cyprinodontiformes</taxon>
        <taxon>Nothobranchiidae</taxon>
        <taxon>Nothobranchius</taxon>
    </lineage>
</organism>
<evidence type="ECO:0000256" key="6">
    <source>
        <dbReference type="PROSITE-ProRule" id="PRU00024"/>
    </source>
</evidence>
<evidence type="ECO:0000256" key="1">
    <source>
        <dbReference type="ARBA" id="ARBA00022588"/>
    </source>
</evidence>
<dbReference type="PROSITE" id="PS50089">
    <property type="entry name" value="ZF_RING_2"/>
    <property type="match status" value="1"/>
</dbReference>